<proteinExistence type="predicted"/>
<dbReference type="EMBL" id="JBHTCF010000003">
    <property type="protein sequence ID" value="MFC7304648.1"/>
    <property type="molecule type" value="Genomic_DNA"/>
</dbReference>
<protein>
    <submittedName>
        <fullName evidence="1">Histidine phosphatase family protein</fullName>
    </submittedName>
</protein>
<dbReference type="SUPFAM" id="SSF53254">
    <property type="entry name" value="Phosphoglycerate mutase-like"/>
    <property type="match status" value="1"/>
</dbReference>
<dbReference type="PANTHER" id="PTHR48100">
    <property type="entry name" value="BROAD-SPECIFICITY PHOSPHATASE YOR283W-RELATED"/>
    <property type="match status" value="1"/>
</dbReference>
<dbReference type="RefSeq" id="WP_381829246.1">
    <property type="nucleotide sequence ID" value="NZ_JBHTCF010000003.1"/>
</dbReference>
<dbReference type="SMART" id="SM00855">
    <property type="entry name" value="PGAM"/>
    <property type="match status" value="1"/>
</dbReference>
<dbReference type="Proteomes" id="UP001596523">
    <property type="component" value="Unassembled WGS sequence"/>
</dbReference>
<dbReference type="InterPro" id="IPR050275">
    <property type="entry name" value="PGM_Phosphatase"/>
</dbReference>
<organism evidence="1 2">
    <name type="scientific">Streptomyces monticola</name>
    <dbReference type="NCBI Taxonomy" id="2666263"/>
    <lineage>
        <taxon>Bacteria</taxon>
        <taxon>Bacillati</taxon>
        <taxon>Actinomycetota</taxon>
        <taxon>Actinomycetes</taxon>
        <taxon>Kitasatosporales</taxon>
        <taxon>Streptomycetaceae</taxon>
        <taxon>Streptomyces</taxon>
    </lineage>
</organism>
<evidence type="ECO:0000313" key="1">
    <source>
        <dbReference type="EMBL" id="MFC7304648.1"/>
    </source>
</evidence>
<accession>A0ABW2JF29</accession>
<dbReference type="Gene3D" id="3.40.50.1240">
    <property type="entry name" value="Phosphoglycerate mutase-like"/>
    <property type="match status" value="1"/>
</dbReference>
<dbReference type="InterPro" id="IPR029033">
    <property type="entry name" value="His_PPase_superfam"/>
</dbReference>
<evidence type="ECO:0000313" key="2">
    <source>
        <dbReference type="Proteomes" id="UP001596523"/>
    </source>
</evidence>
<gene>
    <name evidence="1" type="ORF">ACFQVC_10520</name>
</gene>
<comment type="caution">
    <text evidence="1">The sequence shown here is derived from an EMBL/GenBank/DDBJ whole genome shotgun (WGS) entry which is preliminary data.</text>
</comment>
<dbReference type="Pfam" id="PF00300">
    <property type="entry name" value="His_Phos_1"/>
    <property type="match status" value="1"/>
</dbReference>
<name>A0ABW2JF29_9ACTN</name>
<reference evidence="2" key="1">
    <citation type="journal article" date="2019" name="Int. J. Syst. Evol. Microbiol.">
        <title>The Global Catalogue of Microorganisms (GCM) 10K type strain sequencing project: providing services to taxonomists for standard genome sequencing and annotation.</title>
        <authorList>
            <consortium name="The Broad Institute Genomics Platform"/>
            <consortium name="The Broad Institute Genome Sequencing Center for Infectious Disease"/>
            <person name="Wu L."/>
            <person name="Ma J."/>
        </authorList>
    </citation>
    <scope>NUCLEOTIDE SEQUENCE [LARGE SCALE GENOMIC DNA]</scope>
    <source>
        <strain evidence="2">SYNS20</strain>
    </source>
</reference>
<dbReference type="PANTHER" id="PTHR48100:SF1">
    <property type="entry name" value="HISTIDINE PHOSPHATASE FAMILY PROTEIN-RELATED"/>
    <property type="match status" value="1"/>
</dbReference>
<keyword evidence="2" id="KW-1185">Reference proteome</keyword>
<dbReference type="InterPro" id="IPR013078">
    <property type="entry name" value="His_Pase_superF_clade-1"/>
</dbReference>
<dbReference type="CDD" id="cd07067">
    <property type="entry name" value="HP_PGM_like"/>
    <property type="match status" value="1"/>
</dbReference>
<sequence length="208" mass="22615">MTDFILVRHGETVWHAENRYAGRADVALTERGLRQADDLGAWARGQRIDAVISSTLSRARLTAAPAARALGLEPRADERLCEIDFGDGEGLTLAEMAQRFPKQHAAFLRDPVGDHLPGGEDPREAVARARACLEETAAEFPGGRILVVAHNALFRVMLCGLLGIELSEYRRVFPVLDNGTLTEVRLSAGQASLLRFNAPPYAPVPAAH</sequence>